<dbReference type="Pfam" id="PF08450">
    <property type="entry name" value="SGL"/>
    <property type="match status" value="1"/>
</dbReference>
<accession>A0ABU3RTW1</accession>
<keyword evidence="5" id="KW-1185">Reference proteome</keyword>
<dbReference type="RefSeq" id="WP_316000887.1">
    <property type="nucleotide sequence ID" value="NZ_JAWDIU010000001.1"/>
</dbReference>
<dbReference type="EMBL" id="JAWDIU010000001">
    <property type="protein sequence ID" value="MDU0326217.1"/>
    <property type="molecule type" value="Genomic_DNA"/>
</dbReference>
<dbReference type="InterPro" id="IPR051262">
    <property type="entry name" value="SMP-30/CGR1_Lactonase"/>
</dbReference>
<dbReference type="Gene3D" id="2.120.10.30">
    <property type="entry name" value="TolB, C-terminal domain"/>
    <property type="match status" value="1"/>
</dbReference>
<evidence type="ECO:0000313" key="4">
    <source>
        <dbReference type="EMBL" id="MDU0326217.1"/>
    </source>
</evidence>
<protein>
    <submittedName>
        <fullName evidence="4">SMP-30/gluconolactonase/LRE family protein</fullName>
    </submittedName>
</protein>
<gene>
    <name evidence="4" type="ORF">RWH43_05525</name>
</gene>
<evidence type="ECO:0000313" key="5">
    <source>
        <dbReference type="Proteomes" id="UP001256673"/>
    </source>
</evidence>
<sequence>MTRADLVQDDGRVDRLWTGATWSEGPLWIPTTRRLRWSDIPGDRILEWDSASDTTIVHREGVEFTNGRVLDADGAVVQCSHGRRRLERELPDGSLEEIVAQWEGKRLNSPNDVAIAPDGSYWFSDPDYGIRQAHEGHLGEREYDGRFVFRWSAADGIRPVITDIVQPNGLAFSPDGSTVYVTDTAIGLDDGPGHWIRAYDVVDAGAGAENGRHFATIDDGMPDGIAVDERGRVWSSAGDGVHVFDPDATELLFLPVPEPVANLCFGGDDGTDLFITATTSLYRVRTTTRAAI</sequence>
<dbReference type="PRINTS" id="PR01790">
    <property type="entry name" value="SMP30FAMILY"/>
</dbReference>
<reference evidence="4 5" key="1">
    <citation type="submission" date="2023-09" db="EMBL/GenBank/DDBJ databases">
        <title>Microbacterium fusihabitans sp. nov., Microbacterium phycihabitans sp. nov., and Microbacterium cervinum sp. nov., isolated from dried seaweeds of beach.</title>
        <authorList>
            <person name="Lee S.D."/>
        </authorList>
    </citation>
    <scope>NUCLEOTIDE SEQUENCE [LARGE SCALE GENOMIC DNA]</scope>
    <source>
        <strain evidence="4 5">KSW2-21</strain>
    </source>
</reference>
<name>A0ABU3RTW1_9MICO</name>
<evidence type="ECO:0000256" key="1">
    <source>
        <dbReference type="ARBA" id="ARBA00008853"/>
    </source>
</evidence>
<dbReference type="PANTHER" id="PTHR47572">
    <property type="entry name" value="LIPOPROTEIN-RELATED"/>
    <property type="match status" value="1"/>
</dbReference>
<evidence type="ECO:0000256" key="2">
    <source>
        <dbReference type="ARBA" id="ARBA00022801"/>
    </source>
</evidence>
<comment type="caution">
    <text evidence="4">The sequence shown here is derived from an EMBL/GenBank/DDBJ whole genome shotgun (WGS) entry which is preliminary data.</text>
</comment>
<dbReference type="InterPro" id="IPR005511">
    <property type="entry name" value="SMP-30"/>
</dbReference>
<feature type="domain" description="SMP-30/Gluconolactonase/LRE-like region" evidence="3">
    <location>
        <begin position="22"/>
        <end position="278"/>
    </location>
</feature>
<comment type="similarity">
    <text evidence="1">Belongs to the SMP-30/CGR1 family.</text>
</comment>
<proteinExistence type="inferred from homology"/>
<organism evidence="4 5">
    <name type="scientific">Microbacterium algihabitans</name>
    <dbReference type="NCBI Taxonomy" id="3075992"/>
    <lineage>
        <taxon>Bacteria</taxon>
        <taxon>Bacillati</taxon>
        <taxon>Actinomycetota</taxon>
        <taxon>Actinomycetes</taxon>
        <taxon>Micrococcales</taxon>
        <taxon>Microbacteriaceae</taxon>
        <taxon>Microbacterium</taxon>
    </lineage>
</organism>
<dbReference type="InterPro" id="IPR013658">
    <property type="entry name" value="SGL"/>
</dbReference>
<dbReference type="PANTHER" id="PTHR47572:SF4">
    <property type="entry name" value="LACTONASE DRP35"/>
    <property type="match status" value="1"/>
</dbReference>
<dbReference type="InterPro" id="IPR011042">
    <property type="entry name" value="6-blade_b-propeller_TolB-like"/>
</dbReference>
<dbReference type="SUPFAM" id="SSF63829">
    <property type="entry name" value="Calcium-dependent phosphotriesterase"/>
    <property type="match status" value="1"/>
</dbReference>
<keyword evidence="2" id="KW-0378">Hydrolase</keyword>
<evidence type="ECO:0000259" key="3">
    <source>
        <dbReference type="Pfam" id="PF08450"/>
    </source>
</evidence>
<dbReference type="Proteomes" id="UP001256673">
    <property type="component" value="Unassembled WGS sequence"/>
</dbReference>